<dbReference type="InterPro" id="IPR027417">
    <property type="entry name" value="P-loop_NTPase"/>
</dbReference>
<dbReference type="Pfam" id="PF07717">
    <property type="entry name" value="OB_NTP_bind"/>
    <property type="match status" value="1"/>
</dbReference>
<dbReference type="Pfam" id="PF21010">
    <property type="entry name" value="HA2_C"/>
    <property type="match status" value="1"/>
</dbReference>
<feature type="domain" description="Helicase C-terminal" evidence="6">
    <location>
        <begin position="69"/>
        <end position="255"/>
    </location>
</feature>
<dbReference type="CDD" id="cd18791">
    <property type="entry name" value="SF2_C_RHA"/>
    <property type="match status" value="1"/>
</dbReference>
<dbReference type="PROSITE" id="PS51194">
    <property type="entry name" value="HELICASE_CTER"/>
    <property type="match status" value="1"/>
</dbReference>
<dbReference type="PANTHER" id="PTHR18934">
    <property type="entry name" value="ATP-DEPENDENT RNA HELICASE"/>
    <property type="match status" value="1"/>
</dbReference>
<dbReference type="InterPro" id="IPR007502">
    <property type="entry name" value="Helicase-assoc_dom"/>
</dbReference>
<dbReference type="EMBL" id="CADCXV010001005">
    <property type="protein sequence ID" value="CAB0040142.1"/>
    <property type="molecule type" value="Genomic_DNA"/>
</dbReference>
<dbReference type="OrthoDB" id="10253254at2759"/>
<dbReference type="SMART" id="SM00847">
    <property type="entry name" value="HA2"/>
    <property type="match status" value="1"/>
</dbReference>
<dbReference type="Gene3D" id="3.40.50.300">
    <property type="entry name" value="P-loop containing nucleotide triphosphate hydrolases"/>
    <property type="match status" value="1"/>
</dbReference>
<dbReference type="GO" id="GO:0003724">
    <property type="term" value="F:RNA helicase activity"/>
    <property type="evidence" value="ECO:0007669"/>
    <property type="project" value="UniProtKB-EC"/>
</dbReference>
<dbReference type="EC" id="3.6.4.13" evidence="1"/>
<keyword evidence="2" id="KW-0378">Hydrolase</keyword>
<name>A0A6H5IS33_9HYME</name>
<evidence type="ECO:0000259" key="6">
    <source>
        <dbReference type="PROSITE" id="PS51194"/>
    </source>
</evidence>
<dbReference type="InterPro" id="IPR001650">
    <property type="entry name" value="Helicase_C-like"/>
</dbReference>
<dbReference type="InterPro" id="IPR011709">
    <property type="entry name" value="DEAD-box_helicase_OB_fold"/>
</dbReference>
<feature type="compositionally biased region" description="Basic and acidic residues" evidence="5">
    <location>
        <begin position="59"/>
        <end position="70"/>
    </location>
</feature>
<dbReference type="GO" id="GO:0045943">
    <property type="term" value="P:positive regulation of transcription by RNA polymerase I"/>
    <property type="evidence" value="ECO:0007669"/>
    <property type="project" value="TreeGrafter"/>
</dbReference>
<accession>A0A6H5IS33</accession>
<dbReference type="PANTHER" id="PTHR18934:SF118">
    <property type="entry name" value="ATP-DEPENDENT RNA HELICASE DHX33"/>
    <property type="match status" value="1"/>
</dbReference>
<dbReference type="AlphaFoldDB" id="A0A6H5IS33"/>
<organism evidence="7 8">
    <name type="scientific">Trichogramma brassicae</name>
    <dbReference type="NCBI Taxonomy" id="86971"/>
    <lineage>
        <taxon>Eukaryota</taxon>
        <taxon>Metazoa</taxon>
        <taxon>Ecdysozoa</taxon>
        <taxon>Arthropoda</taxon>
        <taxon>Hexapoda</taxon>
        <taxon>Insecta</taxon>
        <taxon>Pterygota</taxon>
        <taxon>Neoptera</taxon>
        <taxon>Endopterygota</taxon>
        <taxon>Hymenoptera</taxon>
        <taxon>Apocrita</taxon>
        <taxon>Proctotrupomorpha</taxon>
        <taxon>Chalcidoidea</taxon>
        <taxon>Trichogrammatidae</taxon>
        <taxon>Trichogramma</taxon>
    </lineage>
</organism>
<proteinExistence type="predicted"/>
<evidence type="ECO:0000313" key="8">
    <source>
        <dbReference type="Proteomes" id="UP000479190"/>
    </source>
</evidence>
<evidence type="ECO:0000256" key="2">
    <source>
        <dbReference type="ARBA" id="ARBA00022801"/>
    </source>
</evidence>
<dbReference type="GO" id="GO:0003725">
    <property type="term" value="F:double-stranded RNA binding"/>
    <property type="evidence" value="ECO:0007669"/>
    <property type="project" value="TreeGrafter"/>
</dbReference>
<dbReference type="Pfam" id="PF00271">
    <property type="entry name" value="Helicase_C"/>
    <property type="match status" value="1"/>
</dbReference>
<dbReference type="SUPFAM" id="SSF52540">
    <property type="entry name" value="P-loop containing nucleoside triphosphate hydrolases"/>
    <property type="match status" value="1"/>
</dbReference>
<dbReference type="Proteomes" id="UP000479190">
    <property type="component" value="Unassembled WGS sequence"/>
</dbReference>
<sequence>MGVHEQDDSKYKFADNNSSDVFYKITGKRASDDHFVCGSKHIKIESADNNNSEVTNAEQQHKEQGPAGAVEKKTITLQQQRKDLPVVKLRKHEDILIFLTDQEEIEVNCITARQAAKLLDGKGYPALKVFPLYSSLPTHQQLEAFKPSPPGMRKLILSTDIAETSITIGGIRTVIDTGVVKQRWYDPILGHDVLRYDTISKAQALQRLGRCGREGPGVCYRTYTKAEFEKIPEMPVPEIQRCSLINVALWLLAIKIDITTFDFMDKPSEETIANAIAYLERLGAVSGTPACLTSLGETMALFPLDPRFTKVILASVEYECLEEALTVIALLSAEKVFVDSPTKHEEALTARSRFKSEEGDHVTLLNVYNAYTKMNQKKVYCQDNFLNHQNLEYAVLVRKQLLALSERAGLVMTRSSVFNTENLRRALLDGLSENLAELQEDRTYVMVKSRHPVAIHPSSILSGTRPRLVLFTEVVRLDQFYINGLSIIDPAWLNETIEKD</sequence>
<evidence type="ECO:0000256" key="5">
    <source>
        <dbReference type="SAM" id="MobiDB-lite"/>
    </source>
</evidence>
<feature type="compositionally biased region" description="Polar residues" evidence="5">
    <location>
        <begin position="48"/>
        <end position="58"/>
    </location>
</feature>
<keyword evidence="8" id="KW-1185">Reference proteome</keyword>
<dbReference type="SMART" id="SM00490">
    <property type="entry name" value="HELICc"/>
    <property type="match status" value="1"/>
</dbReference>
<keyword evidence="3" id="KW-0547">Nucleotide-binding</keyword>
<comment type="catalytic activity">
    <reaction evidence="4">
        <text>ATP + H2O = ADP + phosphate + H(+)</text>
        <dbReference type="Rhea" id="RHEA:13065"/>
        <dbReference type="ChEBI" id="CHEBI:15377"/>
        <dbReference type="ChEBI" id="CHEBI:15378"/>
        <dbReference type="ChEBI" id="CHEBI:30616"/>
        <dbReference type="ChEBI" id="CHEBI:43474"/>
        <dbReference type="ChEBI" id="CHEBI:456216"/>
        <dbReference type="EC" id="3.6.4.13"/>
    </reaction>
</comment>
<keyword evidence="3" id="KW-0347">Helicase</keyword>
<reference evidence="7 8" key="1">
    <citation type="submission" date="2020-02" db="EMBL/GenBank/DDBJ databases">
        <authorList>
            <person name="Ferguson B K."/>
        </authorList>
    </citation>
    <scope>NUCLEOTIDE SEQUENCE [LARGE SCALE GENOMIC DNA]</scope>
</reference>
<keyword evidence="3" id="KW-0067">ATP-binding</keyword>
<dbReference type="GO" id="GO:0005730">
    <property type="term" value="C:nucleolus"/>
    <property type="evidence" value="ECO:0007669"/>
    <property type="project" value="TreeGrafter"/>
</dbReference>
<protein>
    <recommendedName>
        <fullName evidence="1">RNA helicase</fullName>
        <ecNumber evidence="1">3.6.4.13</ecNumber>
    </recommendedName>
</protein>
<evidence type="ECO:0000256" key="3">
    <source>
        <dbReference type="ARBA" id="ARBA00022806"/>
    </source>
</evidence>
<dbReference type="Gene3D" id="1.20.120.1080">
    <property type="match status" value="1"/>
</dbReference>
<evidence type="ECO:0000256" key="4">
    <source>
        <dbReference type="ARBA" id="ARBA00047984"/>
    </source>
</evidence>
<gene>
    <name evidence="7" type="ORF">TBRA_LOCUS11872</name>
</gene>
<dbReference type="GO" id="GO:0016787">
    <property type="term" value="F:hydrolase activity"/>
    <property type="evidence" value="ECO:0007669"/>
    <property type="project" value="UniProtKB-KW"/>
</dbReference>
<evidence type="ECO:0000256" key="1">
    <source>
        <dbReference type="ARBA" id="ARBA00012552"/>
    </source>
</evidence>
<feature type="region of interest" description="Disordered" evidence="5">
    <location>
        <begin position="48"/>
        <end position="70"/>
    </location>
</feature>
<evidence type="ECO:0000313" key="7">
    <source>
        <dbReference type="EMBL" id="CAB0040142.1"/>
    </source>
</evidence>